<proteinExistence type="predicted"/>
<feature type="transmembrane region" description="Helical" evidence="2">
    <location>
        <begin position="61"/>
        <end position="82"/>
    </location>
</feature>
<organism evidence="3 4">
    <name type="scientific">Dictyobacter aurantiacus</name>
    <dbReference type="NCBI Taxonomy" id="1936993"/>
    <lineage>
        <taxon>Bacteria</taxon>
        <taxon>Bacillati</taxon>
        <taxon>Chloroflexota</taxon>
        <taxon>Ktedonobacteria</taxon>
        <taxon>Ktedonobacterales</taxon>
        <taxon>Dictyobacteraceae</taxon>
        <taxon>Dictyobacter</taxon>
    </lineage>
</organism>
<evidence type="ECO:0008006" key="5">
    <source>
        <dbReference type="Google" id="ProtNLM"/>
    </source>
</evidence>
<evidence type="ECO:0000313" key="4">
    <source>
        <dbReference type="Proteomes" id="UP000287224"/>
    </source>
</evidence>
<name>A0A401Z7G4_9CHLR</name>
<keyword evidence="2" id="KW-0812">Transmembrane</keyword>
<evidence type="ECO:0000256" key="2">
    <source>
        <dbReference type="SAM" id="Phobius"/>
    </source>
</evidence>
<reference evidence="4" key="1">
    <citation type="submission" date="2018-12" db="EMBL/GenBank/DDBJ databases">
        <title>Tengunoibacter tsumagoiensis gen. nov., sp. nov., Dictyobacter kobayashii sp. nov., D. alpinus sp. nov., and D. joshuensis sp. nov. and description of Dictyobacteraceae fam. nov. within the order Ktedonobacterales isolated from Tengu-no-mugimeshi.</title>
        <authorList>
            <person name="Wang C.M."/>
            <person name="Zheng Y."/>
            <person name="Sakai Y."/>
            <person name="Toyoda A."/>
            <person name="Minakuchi Y."/>
            <person name="Abe K."/>
            <person name="Yokota A."/>
            <person name="Yabe S."/>
        </authorList>
    </citation>
    <scope>NUCLEOTIDE SEQUENCE [LARGE SCALE GENOMIC DNA]</scope>
    <source>
        <strain evidence="4">S-27</strain>
    </source>
</reference>
<feature type="compositionally biased region" description="Basic and acidic residues" evidence="1">
    <location>
        <begin position="305"/>
        <end position="316"/>
    </location>
</feature>
<keyword evidence="2" id="KW-0472">Membrane</keyword>
<evidence type="ECO:0000313" key="3">
    <source>
        <dbReference type="EMBL" id="GCE02779.1"/>
    </source>
</evidence>
<feature type="compositionally biased region" description="Polar residues" evidence="1">
    <location>
        <begin position="339"/>
        <end position="350"/>
    </location>
</feature>
<dbReference type="RefSeq" id="WP_126594126.1">
    <property type="nucleotide sequence ID" value="NZ_BIFQ01000001.1"/>
</dbReference>
<accession>A0A401Z7G4</accession>
<evidence type="ECO:0000256" key="1">
    <source>
        <dbReference type="SAM" id="MobiDB-lite"/>
    </source>
</evidence>
<dbReference type="AlphaFoldDB" id="A0A401Z7G4"/>
<dbReference type="EMBL" id="BIFQ01000001">
    <property type="protein sequence ID" value="GCE02779.1"/>
    <property type="molecule type" value="Genomic_DNA"/>
</dbReference>
<sequence>MRYARWFWPIIIICFALAAPITMRVLPSSPLRPLVMMVFLFICPGMALIRFLHLRERASKLALALAVSFSVDGLIAGVYLYSYHWSPLGIMSTLALISIVAVIVEVTNAHVALYQHISVLRRLGTLLTHPLIIGTSPVRHVPLDIVETPTVQIPSMQVHAQAKGRSYQNGDAPCIEETPTMLLPSSQVTNGGIEDRPTAREEIGHTPKIAAEVEDLPTAQLGAVAAPQSNAEIEDLPTTQLGAVTAEKTPPQIVENTAQVDQGAANKKRPPMQFVIHKKAREEEIEHKPARLEDEMVQKPAIETPRNESGKTDAPGHDIASTSQPLQMPGQRPRIGRSRLQSAPKESNPK</sequence>
<feature type="transmembrane region" description="Helical" evidence="2">
    <location>
        <begin position="88"/>
        <end position="113"/>
    </location>
</feature>
<comment type="caution">
    <text evidence="3">The sequence shown here is derived from an EMBL/GenBank/DDBJ whole genome shotgun (WGS) entry which is preliminary data.</text>
</comment>
<feature type="transmembrane region" description="Helical" evidence="2">
    <location>
        <begin position="31"/>
        <end position="49"/>
    </location>
</feature>
<keyword evidence="4" id="KW-1185">Reference proteome</keyword>
<feature type="transmembrane region" description="Helical" evidence="2">
    <location>
        <begin position="7"/>
        <end position="25"/>
    </location>
</feature>
<gene>
    <name evidence="3" type="ORF">KDAU_01080</name>
</gene>
<dbReference type="OrthoDB" id="164095at2"/>
<protein>
    <recommendedName>
        <fullName evidence="5">DUF1616 domain-containing protein</fullName>
    </recommendedName>
</protein>
<feature type="compositionally biased region" description="Basic and acidic residues" evidence="1">
    <location>
        <begin position="281"/>
        <end position="297"/>
    </location>
</feature>
<dbReference type="Proteomes" id="UP000287224">
    <property type="component" value="Unassembled WGS sequence"/>
</dbReference>
<keyword evidence="2" id="KW-1133">Transmembrane helix</keyword>
<feature type="region of interest" description="Disordered" evidence="1">
    <location>
        <begin position="281"/>
        <end position="350"/>
    </location>
</feature>